<organism evidence="6 7">
    <name type="scientific">Oceanipulchritudo coccoides</name>
    <dbReference type="NCBI Taxonomy" id="2706888"/>
    <lineage>
        <taxon>Bacteria</taxon>
        <taxon>Pseudomonadati</taxon>
        <taxon>Verrucomicrobiota</taxon>
        <taxon>Opitutia</taxon>
        <taxon>Puniceicoccales</taxon>
        <taxon>Oceanipulchritudinaceae</taxon>
        <taxon>Oceanipulchritudo</taxon>
    </lineage>
</organism>
<reference evidence="6 7" key="1">
    <citation type="submission" date="2020-02" db="EMBL/GenBank/DDBJ databases">
        <title>Albibacoteraceae fam. nov., the first described family within the subdivision 4 Verrucomicrobia.</title>
        <authorList>
            <person name="Xi F."/>
        </authorList>
    </citation>
    <scope>NUCLEOTIDE SEQUENCE [LARGE SCALE GENOMIC DNA]</scope>
    <source>
        <strain evidence="6 7">CK1056</strain>
    </source>
</reference>
<sequence length="1163" mass="125961">MRIRLVSLVVFGVLILVGAFLLLSPLWLPVAGASFAKRHGIEWKTAQADGYSTITLADLRYKGGAIEAELDLLKVPQPFPWLKGLFVSGRPALMTAGNLKLLIGQSDAGKGSSVSLLDQIMETERVLKKLLPYVPAIEMESANLRIEASGIETTLRELRLKDDAFAATSSPVDLLPAMTLRLFLAEGRTYMAARNALDGDEFLLRAFLKSGGGSPEFLVNARAGLGELIGPTEKESRLILKLAGGPESFSLQEFQIRSSWLVGDLSNPVNFNYASKTFAGSAELELVADLGMQGWIPSSGIIKARVTVLPPGLEETDLRFSLNGKKLVFQDIPIAELLCTGSLDYPVLYVSNSRLRLDEDSTLSIEGNGNIDKRELDGRASFALSPAWLERLSLPVLVNEPVSGGFEFSGPLPSPRHSGWLDSLALTVEGMPALTTHFTWQGTGLESVSLEGQLESGKGGQLELGLRVEKPEEGDRIAVFLDKATLGHSDFPAYILQSPVSAYFRMGEQTVLDSIGPVELKSPKGRLAGHYNLDTMTGSISGDHLDLNVFEAWTLKEFPPLIIDGFEFSVETVSPHLQASFDLSLRGTDALVDDLSLHGVGHIDASGLELSLLEGLVGGTRFCSGRGRIPLLIHPAGNGGSGSYSLIRDGALAGNLTAEISGDLLDDFPQIPFLDLFQGSRLDLGLGGTIESPDAALEMTLQRLDVLGMVSDKLDGLVFENVELALTLNPQLLEIQTLQATINNGRVDIGGSVPTEYVQEQLEAGRFDWRMLLERAVLVASLKDFRAAEFPSYLPAYLRPKGVLGGSIELGQGLAFSGNLELTGFGLRPTLYSQPVEQIQLGLRIDNTILHINQASAMLGDSLVNLAGHIDFNDFVDPLYSIRLTGKRVPLLRTTDLLLLSDLDLKLEQHDAKTPAILSGDMHLRDGVLLMDIDPLGARTSGKGLPKPPFFSITTNPFAGWNLDVSLSGENAVRFKSQFMNALLSVRADLSGTLENPVWVGEVRTTEGRIAFPGTNLTVSHGEFYITREQQDTIQLNVNTIGQTASYVISMRIGGNVEDPQVSFASTPALSNAQIFQLLATGSLDRSGVGSFGMYLGRGMFAPGGGREGLLDRISVEVGRDISESGLNTIDVFYDLSDRFRLHGQYDKYDAQNLDLEWEVFSK</sequence>
<dbReference type="GO" id="GO:0009306">
    <property type="term" value="P:protein secretion"/>
    <property type="evidence" value="ECO:0007669"/>
    <property type="project" value="InterPro"/>
</dbReference>
<evidence type="ECO:0000313" key="7">
    <source>
        <dbReference type="Proteomes" id="UP000478417"/>
    </source>
</evidence>
<evidence type="ECO:0000256" key="4">
    <source>
        <dbReference type="ARBA" id="ARBA00023136"/>
    </source>
</evidence>
<proteinExistence type="predicted"/>
<dbReference type="EMBL" id="JAAGNX010000002">
    <property type="protein sequence ID" value="NDV62874.1"/>
    <property type="molecule type" value="Genomic_DNA"/>
</dbReference>
<dbReference type="Proteomes" id="UP000478417">
    <property type="component" value="Unassembled WGS sequence"/>
</dbReference>
<gene>
    <name evidence="6" type="ORF">G0Q06_10465</name>
</gene>
<feature type="domain" description="Translocation and assembly module TamB C-terminal" evidence="5">
    <location>
        <begin position="860"/>
        <end position="1087"/>
    </location>
</feature>
<evidence type="ECO:0000313" key="6">
    <source>
        <dbReference type="EMBL" id="NDV62874.1"/>
    </source>
</evidence>
<accession>A0A6B2M442</accession>
<keyword evidence="7" id="KW-1185">Reference proteome</keyword>
<name>A0A6B2M442_9BACT</name>
<keyword evidence="2" id="KW-0812">Transmembrane</keyword>
<dbReference type="RefSeq" id="WP_163965506.1">
    <property type="nucleotide sequence ID" value="NZ_JAAGNX010000002.1"/>
</dbReference>
<comment type="subcellular location">
    <subcellularLocation>
        <location evidence="1">Membrane</location>
        <topology evidence="1">Single-pass membrane protein</topology>
    </subcellularLocation>
</comment>
<dbReference type="InterPro" id="IPR007452">
    <property type="entry name" value="TamB_C"/>
</dbReference>
<evidence type="ECO:0000256" key="1">
    <source>
        <dbReference type="ARBA" id="ARBA00004167"/>
    </source>
</evidence>
<dbReference type="AlphaFoldDB" id="A0A6B2M442"/>
<evidence type="ECO:0000259" key="5">
    <source>
        <dbReference type="Pfam" id="PF04357"/>
    </source>
</evidence>
<keyword evidence="3" id="KW-1133">Transmembrane helix</keyword>
<dbReference type="Pfam" id="PF04357">
    <property type="entry name" value="TamB"/>
    <property type="match status" value="1"/>
</dbReference>
<evidence type="ECO:0000256" key="3">
    <source>
        <dbReference type="ARBA" id="ARBA00022989"/>
    </source>
</evidence>
<evidence type="ECO:0000256" key="2">
    <source>
        <dbReference type="ARBA" id="ARBA00022692"/>
    </source>
</evidence>
<comment type="caution">
    <text evidence="6">The sequence shown here is derived from an EMBL/GenBank/DDBJ whole genome shotgun (WGS) entry which is preliminary data.</text>
</comment>
<dbReference type="GO" id="GO:0005886">
    <property type="term" value="C:plasma membrane"/>
    <property type="evidence" value="ECO:0007669"/>
    <property type="project" value="InterPro"/>
</dbReference>
<keyword evidence="4" id="KW-0472">Membrane</keyword>
<protein>
    <recommendedName>
        <fullName evidence="5">Translocation and assembly module TamB C-terminal domain-containing protein</fullName>
    </recommendedName>
</protein>